<dbReference type="InterPro" id="IPR020612">
    <property type="entry name" value="Methylthiotransferase_CS"/>
</dbReference>
<comment type="caution">
    <text evidence="10">The sequence shown here is derived from an EMBL/GenBank/DDBJ whole genome shotgun (WGS) entry which is preliminary data.</text>
</comment>
<feature type="domain" description="Radical SAM core" evidence="9">
    <location>
        <begin position="147"/>
        <end position="376"/>
    </location>
</feature>
<protein>
    <submittedName>
        <fullName evidence="10">Threonylcarbamoyladenosine tRNA methylthiotransferase MtaB</fullName>
    </submittedName>
</protein>
<keyword evidence="3 10" id="KW-0808">Transferase</keyword>
<evidence type="ECO:0000259" key="9">
    <source>
        <dbReference type="PROSITE" id="PS51918"/>
    </source>
</evidence>
<dbReference type="PANTHER" id="PTHR43020">
    <property type="entry name" value="CDK5 REGULATORY SUBUNIT-ASSOCIATED PROTEIN 1"/>
    <property type="match status" value="1"/>
</dbReference>
<dbReference type="Proteomes" id="UP000295066">
    <property type="component" value="Unassembled WGS sequence"/>
</dbReference>
<dbReference type="InterPro" id="IPR038135">
    <property type="entry name" value="Methylthiotransferase_N_sf"/>
</dbReference>
<dbReference type="GO" id="GO:0051539">
    <property type="term" value="F:4 iron, 4 sulfur cluster binding"/>
    <property type="evidence" value="ECO:0007669"/>
    <property type="project" value="UniProtKB-KW"/>
</dbReference>
<evidence type="ECO:0000313" key="11">
    <source>
        <dbReference type="Proteomes" id="UP000295066"/>
    </source>
</evidence>
<keyword evidence="7" id="KW-0411">Iron-sulfur</keyword>
<dbReference type="OrthoDB" id="9805215at2"/>
<dbReference type="InterPro" id="IPR005839">
    <property type="entry name" value="Methylthiotransferase"/>
</dbReference>
<dbReference type="GO" id="GO:0035597">
    <property type="term" value="F:tRNA-2-methylthio-N(6)-dimethylallyladenosine(37) synthase activity"/>
    <property type="evidence" value="ECO:0007669"/>
    <property type="project" value="TreeGrafter"/>
</dbReference>
<keyword evidence="11" id="KW-1185">Reference proteome</keyword>
<dbReference type="InterPro" id="IPR007197">
    <property type="entry name" value="rSAM"/>
</dbReference>
<evidence type="ECO:0000256" key="6">
    <source>
        <dbReference type="ARBA" id="ARBA00023004"/>
    </source>
</evidence>
<evidence type="ECO:0000256" key="7">
    <source>
        <dbReference type="ARBA" id="ARBA00023014"/>
    </source>
</evidence>
<dbReference type="GO" id="GO:0005829">
    <property type="term" value="C:cytosol"/>
    <property type="evidence" value="ECO:0007669"/>
    <property type="project" value="TreeGrafter"/>
</dbReference>
<reference evidence="10 11" key="1">
    <citation type="submission" date="2019-03" db="EMBL/GenBank/DDBJ databases">
        <title>Genomic Encyclopedia of Type Strains, Phase IV (KMG-IV): sequencing the most valuable type-strain genomes for metagenomic binning, comparative biology and taxonomic classification.</title>
        <authorList>
            <person name="Goeker M."/>
        </authorList>
    </citation>
    <scope>NUCLEOTIDE SEQUENCE [LARGE SCALE GENOMIC DNA]</scope>
    <source>
        <strain evidence="10 11">DSM 25964</strain>
    </source>
</reference>
<dbReference type="Gene3D" id="3.80.30.20">
    <property type="entry name" value="tm_1862 like domain"/>
    <property type="match status" value="1"/>
</dbReference>
<dbReference type="SUPFAM" id="SSF102114">
    <property type="entry name" value="Radical SAM enzymes"/>
    <property type="match status" value="1"/>
</dbReference>
<gene>
    <name evidence="10" type="ORF">C8D99_101322</name>
</gene>
<dbReference type="PROSITE" id="PS51449">
    <property type="entry name" value="MTTASE_N"/>
    <property type="match status" value="1"/>
</dbReference>
<feature type="domain" description="MTTase N-terminal" evidence="8">
    <location>
        <begin position="8"/>
        <end position="120"/>
    </location>
</feature>
<keyword evidence="5" id="KW-0479">Metal-binding</keyword>
<dbReference type="SFLD" id="SFLDS00029">
    <property type="entry name" value="Radical_SAM"/>
    <property type="match status" value="1"/>
</dbReference>
<keyword evidence="6" id="KW-0408">Iron</keyword>
<organism evidence="10 11">
    <name type="scientific">Aminivibrio pyruvatiphilus</name>
    <dbReference type="NCBI Taxonomy" id="1005740"/>
    <lineage>
        <taxon>Bacteria</taxon>
        <taxon>Thermotogati</taxon>
        <taxon>Synergistota</taxon>
        <taxon>Synergistia</taxon>
        <taxon>Synergistales</taxon>
        <taxon>Aminobacteriaceae</taxon>
        <taxon>Aminivibrio</taxon>
    </lineage>
</organism>
<keyword evidence="4" id="KW-0949">S-adenosyl-L-methionine</keyword>
<evidence type="ECO:0000256" key="1">
    <source>
        <dbReference type="ARBA" id="ARBA00001966"/>
    </source>
</evidence>
<keyword evidence="2" id="KW-0004">4Fe-4S</keyword>
<dbReference type="InterPro" id="IPR006638">
    <property type="entry name" value="Elp3/MiaA/NifB-like_rSAM"/>
</dbReference>
<dbReference type="SFLD" id="SFLDG01061">
    <property type="entry name" value="methylthiotransferase"/>
    <property type="match status" value="1"/>
</dbReference>
<evidence type="ECO:0000256" key="3">
    <source>
        <dbReference type="ARBA" id="ARBA00022679"/>
    </source>
</evidence>
<dbReference type="Gene3D" id="3.40.50.12160">
    <property type="entry name" value="Methylthiotransferase, N-terminal domain"/>
    <property type="match status" value="1"/>
</dbReference>
<dbReference type="InterPro" id="IPR013848">
    <property type="entry name" value="Methylthiotransferase_N"/>
</dbReference>
<dbReference type="FunFam" id="3.80.30.20:FF:000001">
    <property type="entry name" value="tRNA-2-methylthio-N(6)-dimethylallyladenosine synthase 2"/>
    <property type="match status" value="1"/>
</dbReference>
<name>A0A4V6QDD9_9BACT</name>
<dbReference type="AlphaFoldDB" id="A0A4V6QDD9"/>
<dbReference type="RefSeq" id="WP_133955630.1">
    <property type="nucleotide sequence ID" value="NZ_SORI01000001.1"/>
</dbReference>
<dbReference type="PANTHER" id="PTHR43020:SF2">
    <property type="entry name" value="MITOCHONDRIAL TRNA METHYLTHIOTRANSFERASE CDK5RAP1"/>
    <property type="match status" value="1"/>
</dbReference>
<dbReference type="GO" id="GO:0046872">
    <property type="term" value="F:metal ion binding"/>
    <property type="evidence" value="ECO:0007669"/>
    <property type="project" value="UniProtKB-KW"/>
</dbReference>
<dbReference type="CDD" id="cd01335">
    <property type="entry name" value="Radical_SAM"/>
    <property type="match status" value="1"/>
</dbReference>
<dbReference type="PROSITE" id="PS51918">
    <property type="entry name" value="RADICAL_SAM"/>
    <property type="match status" value="1"/>
</dbReference>
<dbReference type="InterPro" id="IPR058240">
    <property type="entry name" value="rSAM_sf"/>
</dbReference>
<dbReference type="InterPro" id="IPR023404">
    <property type="entry name" value="rSAM_horseshoe"/>
</dbReference>
<dbReference type="SMART" id="SM00729">
    <property type="entry name" value="Elp3"/>
    <property type="match status" value="1"/>
</dbReference>
<dbReference type="Pfam" id="PF00919">
    <property type="entry name" value="UPF0004"/>
    <property type="match status" value="1"/>
</dbReference>
<dbReference type="EMBL" id="SORI01000001">
    <property type="protein sequence ID" value="TDY65171.1"/>
    <property type="molecule type" value="Genomic_DNA"/>
</dbReference>
<evidence type="ECO:0000313" key="10">
    <source>
        <dbReference type="EMBL" id="TDY65171.1"/>
    </source>
</evidence>
<sequence>MMNSLEGKKIWICSLGCRSNQYEGEALANAFADAGAELVDSPEGCDGAVLVSCTVTAMADKKCRQAVRRARRLSRNAVIAACGCWAQKITREEAASLGIAVVVGNRRKGELPGMLAAALGGESPSFAEDRIDVLRSREWDDLSLTRPLLHTRAFVKIQDGCNHFCSYCAIPYVRGFPVSRDPGDVLAEIERIAASGCPEVVLTGVHLGLYGKYGSISLAELVRRVASVEGVRRIRFGSLEPFGLDDELLETLAAAPGFCRHLHLPLQSGSGTVLGRMKRGYGPEEFLALSEKARNFLGDDLHISTDVLVGFPGESEGDFADTLSLMKACRFGKVHVFPFSPREGTEAWSYPGRVPRDTVLRRSSEALSAADDLLARYALRWVGTDVAVLAEETAGNSFQGLTPSFLRVVAKGRAERGEELPVRITRISGDSLRGRRIP</sequence>
<evidence type="ECO:0000256" key="2">
    <source>
        <dbReference type="ARBA" id="ARBA00022485"/>
    </source>
</evidence>
<dbReference type="Pfam" id="PF04055">
    <property type="entry name" value="Radical_SAM"/>
    <property type="match status" value="1"/>
</dbReference>
<evidence type="ECO:0000259" key="8">
    <source>
        <dbReference type="PROSITE" id="PS51449"/>
    </source>
</evidence>
<accession>A0A4V6QDD9</accession>
<comment type="cofactor">
    <cofactor evidence="1">
        <name>[4Fe-4S] cluster</name>
        <dbReference type="ChEBI" id="CHEBI:49883"/>
    </cofactor>
</comment>
<proteinExistence type="predicted"/>
<evidence type="ECO:0000256" key="5">
    <source>
        <dbReference type="ARBA" id="ARBA00022723"/>
    </source>
</evidence>
<dbReference type="NCBIfam" id="TIGR00089">
    <property type="entry name" value="MiaB/RimO family radical SAM methylthiotransferase"/>
    <property type="match status" value="1"/>
</dbReference>
<dbReference type="PROSITE" id="PS01278">
    <property type="entry name" value="MTTASE_RADICAL"/>
    <property type="match status" value="1"/>
</dbReference>
<dbReference type="SFLD" id="SFLDG01082">
    <property type="entry name" value="B12-binding_domain_containing"/>
    <property type="match status" value="1"/>
</dbReference>
<evidence type="ECO:0000256" key="4">
    <source>
        <dbReference type="ARBA" id="ARBA00022691"/>
    </source>
</evidence>